<name>A0A1V6TFT1_9EURO</name>
<evidence type="ECO:0000256" key="1">
    <source>
        <dbReference type="ARBA" id="ARBA00005705"/>
    </source>
</evidence>
<evidence type="ECO:0000313" key="3">
    <source>
        <dbReference type="EMBL" id="OQE25205.1"/>
    </source>
</evidence>
<dbReference type="Proteomes" id="UP000191285">
    <property type="component" value="Unassembled WGS sequence"/>
</dbReference>
<gene>
    <name evidence="3" type="ORF">PENSTE_c006G02987</name>
</gene>
<dbReference type="AlphaFoldDB" id="A0A1V6TFT1"/>
<proteinExistence type="inferred from homology"/>
<organism evidence="3 4">
    <name type="scientific">Penicillium steckii</name>
    <dbReference type="NCBI Taxonomy" id="303698"/>
    <lineage>
        <taxon>Eukaryota</taxon>
        <taxon>Fungi</taxon>
        <taxon>Dikarya</taxon>
        <taxon>Ascomycota</taxon>
        <taxon>Pezizomycotina</taxon>
        <taxon>Eurotiomycetes</taxon>
        <taxon>Eurotiomycetidae</taxon>
        <taxon>Eurotiales</taxon>
        <taxon>Aspergillaceae</taxon>
        <taxon>Penicillium</taxon>
    </lineage>
</organism>
<keyword evidence="2" id="KW-0732">Signal</keyword>
<sequence length="513" mass="56623">MARYTTILSTVIALCSVSANASYSFYVGSNLTASGAVLVGGTGEEVSSHWLKIYPAADHAMNETITVGVTSAAVVPGELSTIPQVQHTFRYISMDYSDYLGFPPPISNGGVNEKGVAVRDVWAPGRAELLDMTPKPQRGPSYSDLARLVMERASSAQEGVEVIAGLIDKYGYSDYGGNTHLIADKDEGWIVWEFAGGKGLWAAERLGPNDVRVSFPGYIHEFPTNFKQDPNFMGSENIVSFAVQQGWWNSSSGEPFNIKKVYGLQPGQETPAGGDAEFMSPQRLENLTIQMAPVSEKDLIDRVRDPRISNDEAGYGQVVSLHADTDPDMYRIWIAPTSSVAAPFIPWWLGAESIPPELGEHRYLTKDSESTFLNQDYQLQEASLFAGRLYKRVLYYMCSAPRKYLPLVKKAFIEFEDQSREDIEWIEKAANLMMSNGERNASRSLLTHYSHTRAAQAIDMGKSMVNALDSYIKLSGQWRDPKGTQINISPNGEPVNCLVGIDPEEPPSEQSKN</sequence>
<reference evidence="4" key="1">
    <citation type="journal article" date="2017" name="Nat. Microbiol.">
        <title>Global analysis of biosynthetic gene clusters reveals vast potential of secondary metabolite production in Penicillium species.</title>
        <authorList>
            <person name="Nielsen J.C."/>
            <person name="Grijseels S."/>
            <person name="Prigent S."/>
            <person name="Ji B."/>
            <person name="Dainat J."/>
            <person name="Nielsen K.F."/>
            <person name="Frisvad J.C."/>
            <person name="Workman M."/>
            <person name="Nielsen J."/>
        </authorList>
    </citation>
    <scope>NUCLEOTIDE SEQUENCE [LARGE SCALE GENOMIC DNA]</scope>
    <source>
        <strain evidence="4">IBT 24891</strain>
    </source>
</reference>
<dbReference type="Gene3D" id="3.60.60.10">
    <property type="entry name" value="Penicillin V Acylase, Chain A"/>
    <property type="match status" value="1"/>
</dbReference>
<dbReference type="GO" id="GO:0006508">
    <property type="term" value="P:proteolysis"/>
    <property type="evidence" value="ECO:0007669"/>
    <property type="project" value="InterPro"/>
</dbReference>
<accession>A0A1V6TFT1</accession>
<feature type="chain" id="PRO_5012347799" description="Dipeptidase" evidence="2">
    <location>
        <begin position="22"/>
        <end position="513"/>
    </location>
</feature>
<dbReference type="PANTHER" id="PTHR12994">
    <property type="entry name" value="SECERNIN"/>
    <property type="match status" value="1"/>
</dbReference>
<evidence type="ECO:0008006" key="5">
    <source>
        <dbReference type="Google" id="ProtNLM"/>
    </source>
</evidence>
<evidence type="ECO:0000313" key="4">
    <source>
        <dbReference type="Proteomes" id="UP000191285"/>
    </source>
</evidence>
<dbReference type="EMBL" id="MLKD01000006">
    <property type="protein sequence ID" value="OQE25205.1"/>
    <property type="molecule type" value="Genomic_DNA"/>
</dbReference>
<feature type="signal peptide" evidence="2">
    <location>
        <begin position="1"/>
        <end position="21"/>
    </location>
</feature>
<protein>
    <recommendedName>
        <fullName evidence="5">Dipeptidase</fullName>
    </recommendedName>
</protein>
<dbReference type="GO" id="GO:0016805">
    <property type="term" value="F:dipeptidase activity"/>
    <property type="evidence" value="ECO:0007669"/>
    <property type="project" value="InterPro"/>
</dbReference>
<comment type="caution">
    <text evidence="3">The sequence shown here is derived from an EMBL/GenBank/DDBJ whole genome shotgun (WGS) entry which is preliminary data.</text>
</comment>
<comment type="similarity">
    <text evidence="1">Belongs to the peptidase C69 family. Secernin subfamily.</text>
</comment>
<dbReference type="InterPro" id="IPR005322">
    <property type="entry name" value="Peptidase_C69"/>
</dbReference>
<dbReference type="OrthoDB" id="5175656at2759"/>
<keyword evidence="4" id="KW-1185">Reference proteome</keyword>
<dbReference type="GO" id="GO:0070004">
    <property type="term" value="F:cysteine-type exopeptidase activity"/>
    <property type="evidence" value="ECO:0007669"/>
    <property type="project" value="InterPro"/>
</dbReference>
<dbReference type="PANTHER" id="PTHR12994:SF17">
    <property type="entry name" value="LD30995P"/>
    <property type="match status" value="1"/>
</dbReference>
<evidence type="ECO:0000256" key="2">
    <source>
        <dbReference type="SAM" id="SignalP"/>
    </source>
</evidence>
<dbReference type="STRING" id="303698.A0A1V6TFT1"/>
<dbReference type="Pfam" id="PF03577">
    <property type="entry name" value="Peptidase_C69"/>
    <property type="match status" value="1"/>
</dbReference>